<comment type="caution">
    <text evidence="6">The sequence shown here is derived from an EMBL/GenBank/DDBJ whole genome shotgun (WGS) entry which is preliminary data.</text>
</comment>
<dbReference type="Proteomes" id="UP001320420">
    <property type="component" value="Unassembled WGS sequence"/>
</dbReference>
<keyword evidence="7" id="KW-1185">Reference proteome</keyword>
<proteinExistence type="predicted"/>
<dbReference type="EMBL" id="JAKJXP020000055">
    <property type="protein sequence ID" value="KAK7751064.1"/>
    <property type="molecule type" value="Genomic_DNA"/>
</dbReference>
<evidence type="ECO:0000256" key="3">
    <source>
        <dbReference type="PROSITE-ProRule" id="PRU00267"/>
    </source>
</evidence>
<evidence type="ECO:0000259" key="5">
    <source>
        <dbReference type="PROSITE" id="PS50118"/>
    </source>
</evidence>
<sequence length="186" mass="20760">MANHNSYPTTDYKSETDVTAGGDDNASNASPKTRTVTKAETEAKAKVSTTSKRSHQKAPKGGIPRPPNSWICFRRHYNPLIRKQHPRINNGIVSKMLSKMWKSLGEAGKAPWKEAARQAKIEHGLLYPDYEFQPRRSNEIKRRKTPAKKVLTLGPFDKTPIPNPISNAPVPELTDNVPARLPLTTL</sequence>
<feature type="region of interest" description="Disordered" evidence="4">
    <location>
        <begin position="1"/>
        <end position="68"/>
    </location>
</feature>
<dbReference type="PANTHER" id="PTHR10270">
    <property type="entry name" value="SOX TRANSCRIPTION FACTOR"/>
    <property type="match status" value="1"/>
</dbReference>
<name>A0AAN9UXJ6_9PEZI</name>
<dbReference type="GO" id="GO:0005634">
    <property type="term" value="C:nucleus"/>
    <property type="evidence" value="ECO:0007669"/>
    <property type="project" value="UniProtKB-UniRule"/>
</dbReference>
<dbReference type="PROSITE" id="PS50118">
    <property type="entry name" value="HMG_BOX_2"/>
    <property type="match status" value="1"/>
</dbReference>
<dbReference type="AlphaFoldDB" id="A0AAN9UXJ6"/>
<dbReference type="InterPro" id="IPR050140">
    <property type="entry name" value="SRY-related_HMG-box_TF-like"/>
</dbReference>
<feature type="compositionally biased region" description="Polar residues" evidence="4">
    <location>
        <begin position="1"/>
        <end position="11"/>
    </location>
</feature>
<evidence type="ECO:0000256" key="2">
    <source>
        <dbReference type="ARBA" id="ARBA00023163"/>
    </source>
</evidence>
<keyword evidence="1 3" id="KW-0238">DNA-binding</keyword>
<accession>A0AAN9UXJ6</accession>
<dbReference type="Pfam" id="PF00505">
    <property type="entry name" value="HMG_box"/>
    <property type="match status" value="1"/>
</dbReference>
<feature type="DNA-binding region" description="HMG box" evidence="3">
    <location>
        <begin position="63"/>
        <end position="131"/>
    </location>
</feature>
<evidence type="ECO:0000313" key="6">
    <source>
        <dbReference type="EMBL" id="KAK7751064.1"/>
    </source>
</evidence>
<dbReference type="SUPFAM" id="SSF47095">
    <property type="entry name" value="HMG-box"/>
    <property type="match status" value="1"/>
</dbReference>
<organism evidence="6 7">
    <name type="scientific">Diatrype stigma</name>
    <dbReference type="NCBI Taxonomy" id="117547"/>
    <lineage>
        <taxon>Eukaryota</taxon>
        <taxon>Fungi</taxon>
        <taxon>Dikarya</taxon>
        <taxon>Ascomycota</taxon>
        <taxon>Pezizomycotina</taxon>
        <taxon>Sordariomycetes</taxon>
        <taxon>Xylariomycetidae</taxon>
        <taxon>Xylariales</taxon>
        <taxon>Diatrypaceae</taxon>
        <taxon>Diatrype</taxon>
    </lineage>
</organism>
<keyword evidence="3" id="KW-0539">Nucleus</keyword>
<reference evidence="6 7" key="1">
    <citation type="submission" date="2024-02" db="EMBL/GenBank/DDBJ databases">
        <title>De novo assembly and annotation of 12 fungi associated with fruit tree decline syndrome in Ontario, Canada.</title>
        <authorList>
            <person name="Sulman M."/>
            <person name="Ellouze W."/>
            <person name="Ilyukhin E."/>
        </authorList>
    </citation>
    <scope>NUCLEOTIDE SEQUENCE [LARGE SCALE GENOMIC DNA]</scope>
    <source>
        <strain evidence="6 7">M11/M66-122</strain>
    </source>
</reference>
<feature type="domain" description="HMG box" evidence="5">
    <location>
        <begin position="63"/>
        <end position="131"/>
    </location>
</feature>
<dbReference type="Gene3D" id="1.10.30.10">
    <property type="entry name" value="High mobility group box domain"/>
    <property type="match status" value="1"/>
</dbReference>
<dbReference type="CDD" id="cd01389">
    <property type="entry name" value="HMG-box_ROX1-like"/>
    <property type="match status" value="1"/>
</dbReference>
<evidence type="ECO:0000256" key="1">
    <source>
        <dbReference type="ARBA" id="ARBA00023125"/>
    </source>
</evidence>
<dbReference type="PANTHER" id="PTHR10270:SF161">
    <property type="entry name" value="SEX-DETERMINING REGION Y PROTEIN"/>
    <property type="match status" value="1"/>
</dbReference>
<feature type="compositionally biased region" description="Polar residues" evidence="4">
    <location>
        <begin position="25"/>
        <end position="36"/>
    </location>
</feature>
<keyword evidence="2" id="KW-0804">Transcription</keyword>
<dbReference type="SMART" id="SM00398">
    <property type="entry name" value="HMG"/>
    <property type="match status" value="1"/>
</dbReference>
<evidence type="ECO:0000313" key="7">
    <source>
        <dbReference type="Proteomes" id="UP001320420"/>
    </source>
</evidence>
<dbReference type="InterPro" id="IPR009071">
    <property type="entry name" value="HMG_box_dom"/>
</dbReference>
<dbReference type="GO" id="GO:0030154">
    <property type="term" value="P:cell differentiation"/>
    <property type="evidence" value="ECO:0007669"/>
    <property type="project" value="TreeGrafter"/>
</dbReference>
<gene>
    <name evidence="6" type="ORF">SLS62_007050</name>
</gene>
<evidence type="ECO:0000256" key="4">
    <source>
        <dbReference type="SAM" id="MobiDB-lite"/>
    </source>
</evidence>
<dbReference type="GO" id="GO:0001228">
    <property type="term" value="F:DNA-binding transcription activator activity, RNA polymerase II-specific"/>
    <property type="evidence" value="ECO:0007669"/>
    <property type="project" value="TreeGrafter"/>
</dbReference>
<dbReference type="GO" id="GO:0000978">
    <property type="term" value="F:RNA polymerase II cis-regulatory region sequence-specific DNA binding"/>
    <property type="evidence" value="ECO:0007669"/>
    <property type="project" value="TreeGrafter"/>
</dbReference>
<protein>
    <recommendedName>
        <fullName evidence="5">HMG box domain-containing protein</fullName>
    </recommendedName>
</protein>
<dbReference type="InterPro" id="IPR036910">
    <property type="entry name" value="HMG_box_dom_sf"/>
</dbReference>